<dbReference type="OrthoDB" id="4848667at2759"/>
<dbReference type="GeneID" id="34559883"/>
<gene>
    <name evidence="1" type="ORF">CORC01_06734</name>
</gene>
<proteinExistence type="predicted"/>
<evidence type="ECO:0000313" key="1">
    <source>
        <dbReference type="EMBL" id="OHE97871.1"/>
    </source>
</evidence>
<name>A0A1G4B8Y6_9PEZI</name>
<reference evidence="1 2" key="1">
    <citation type="submission" date="2016-09" db="EMBL/GenBank/DDBJ databases">
        <authorList>
            <person name="Capua I."/>
            <person name="De Benedictis P."/>
            <person name="Joannis T."/>
            <person name="Lombin L.H."/>
            <person name="Cattoli G."/>
        </authorList>
    </citation>
    <scope>NUCLEOTIDE SEQUENCE [LARGE SCALE GENOMIC DNA]</scope>
    <source>
        <strain evidence="1 2">IMI 309357</strain>
    </source>
</reference>
<dbReference type="Proteomes" id="UP000176998">
    <property type="component" value="Unassembled WGS sequence"/>
</dbReference>
<protein>
    <submittedName>
        <fullName evidence="1">Uncharacterized protein</fullName>
    </submittedName>
</protein>
<organism evidence="1 2">
    <name type="scientific">Colletotrichum orchidophilum</name>
    <dbReference type="NCBI Taxonomy" id="1209926"/>
    <lineage>
        <taxon>Eukaryota</taxon>
        <taxon>Fungi</taxon>
        <taxon>Dikarya</taxon>
        <taxon>Ascomycota</taxon>
        <taxon>Pezizomycotina</taxon>
        <taxon>Sordariomycetes</taxon>
        <taxon>Hypocreomycetidae</taxon>
        <taxon>Glomerellales</taxon>
        <taxon>Glomerellaceae</taxon>
        <taxon>Colletotrichum</taxon>
    </lineage>
</organism>
<keyword evidence="2" id="KW-1185">Reference proteome</keyword>
<comment type="caution">
    <text evidence="1">The sequence shown here is derived from an EMBL/GenBank/DDBJ whole genome shotgun (WGS) entry which is preliminary data.</text>
</comment>
<dbReference type="AlphaFoldDB" id="A0A1G4B8Y6"/>
<accession>A0A1G4B8Y6</accession>
<dbReference type="RefSeq" id="XP_022475023.1">
    <property type="nucleotide sequence ID" value="XM_022618373.1"/>
</dbReference>
<sequence length="131" mass="14692">MEAKLLDDFDGNPSTWVHSPGILPAPQDLDWLLPYSMDNNSSLYGTDFSMEDLLAPDMHSLTFMSPWFSIEESSPARSLHQYIGLPTPDPLYDTRTSYPTYTPGTEQSKLWPVSTPDVSQGGYITRASLSW</sequence>
<dbReference type="EMBL" id="MJBS01000052">
    <property type="protein sequence ID" value="OHE97871.1"/>
    <property type="molecule type" value="Genomic_DNA"/>
</dbReference>
<evidence type="ECO:0000313" key="2">
    <source>
        <dbReference type="Proteomes" id="UP000176998"/>
    </source>
</evidence>